<reference evidence="1" key="1">
    <citation type="submission" date="2019-11" db="EMBL/GenBank/DDBJ databases">
        <title>Nori genome reveals adaptations in red seaweeds to the harsh intertidal environment.</title>
        <authorList>
            <person name="Wang D."/>
            <person name="Mao Y."/>
        </authorList>
    </citation>
    <scope>NUCLEOTIDE SEQUENCE</scope>
    <source>
        <tissue evidence="1">Gametophyte</tissue>
    </source>
</reference>
<dbReference type="Proteomes" id="UP000798662">
    <property type="component" value="Chromosome 2"/>
</dbReference>
<protein>
    <submittedName>
        <fullName evidence="1">Uncharacterized protein</fullName>
    </submittedName>
</protein>
<organism evidence="1 2">
    <name type="scientific">Pyropia yezoensis</name>
    <name type="common">Susabi-nori</name>
    <name type="synonym">Porphyra yezoensis</name>
    <dbReference type="NCBI Taxonomy" id="2788"/>
    <lineage>
        <taxon>Eukaryota</taxon>
        <taxon>Rhodophyta</taxon>
        <taxon>Bangiophyceae</taxon>
        <taxon>Bangiales</taxon>
        <taxon>Bangiaceae</taxon>
        <taxon>Pyropia</taxon>
    </lineage>
</organism>
<name>A0ACC3C2D9_PYRYE</name>
<keyword evidence="2" id="KW-1185">Reference proteome</keyword>
<gene>
    <name evidence="1" type="ORF">I4F81_006847</name>
</gene>
<proteinExistence type="predicted"/>
<comment type="caution">
    <text evidence="1">The sequence shown here is derived from an EMBL/GenBank/DDBJ whole genome shotgun (WGS) entry which is preliminary data.</text>
</comment>
<accession>A0ACC3C2D9</accession>
<evidence type="ECO:0000313" key="2">
    <source>
        <dbReference type="Proteomes" id="UP000798662"/>
    </source>
</evidence>
<dbReference type="EMBL" id="CM020619">
    <property type="protein sequence ID" value="KAK1864299.1"/>
    <property type="molecule type" value="Genomic_DNA"/>
</dbReference>
<sequence length="152" mass="16514">MSQMAAFVGAAVGATLRTARTAAICGRSLSVSAPAATRATAPVRMMEAMNEDEARVTEDAKLFVGNLSWSTTDETLGVAFEEFGTVLDARVVMDRFTGKSRGFGFVTFDAAPSADQALEGMNGREVDGRAIRVDRANSRPQRRERRPREDMY</sequence>
<evidence type="ECO:0000313" key="1">
    <source>
        <dbReference type="EMBL" id="KAK1864299.1"/>
    </source>
</evidence>